<reference evidence="2 3" key="1">
    <citation type="journal article" date="2014" name="Genome Announc.">
        <title>Draft Genome Sequence of Cytophaga fermentans JCM 21142T, a Facultative Anaerobe Isolated from Marine Mud.</title>
        <authorList>
            <person name="Starns D."/>
            <person name="Oshima K."/>
            <person name="Suda W."/>
            <person name="Iino T."/>
            <person name="Yuki M."/>
            <person name="Inoue J."/>
            <person name="Kitamura K."/>
            <person name="Iida T."/>
            <person name="Darby A."/>
            <person name="Hattori M."/>
            <person name="Ohkuma M."/>
        </authorList>
    </citation>
    <scope>NUCLEOTIDE SEQUENCE [LARGE SCALE GENOMIC DNA]</scope>
    <source>
        <strain evidence="2 3">JCM 21142</strain>
    </source>
</reference>
<dbReference type="eggNOG" id="COG0457">
    <property type="taxonomic scope" value="Bacteria"/>
</dbReference>
<dbReference type="SUPFAM" id="SSF48452">
    <property type="entry name" value="TPR-like"/>
    <property type="match status" value="1"/>
</dbReference>
<organism evidence="2 3">
    <name type="scientific">Saccharicrinis fermentans DSM 9555 = JCM 21142</name>
    <dbReference type="NCBI Taxonomy" id="869213"/>
    <lineage>
        <taxon>Bacteria</taxon>
        <taxon>Pseudomonadati</taxon>
        <taxon>Bacteroidota</taxon>
        <taxon>Bacteroidia</taxon>
        <taxon>Marinilabiliales</taxon>
        <taxon>Marinilabiliaceae</taxon>
        <taxon>Saccharicrinis</taxon>
    </lineage>
</organism>
<dbReference type="AlphaFoldDB" id="W7Y2C2"/>
<dbReference type="RefSeq" id="WP_027472655.1">
    <property type="nucleotide sequence ID" value="NZ_BAMD01000002.1"/>
</dbReference>
<dbReference type="EMBL" id="BAMD01000002">
    <property type="protein sequence ID" value="GAF01683.1"/>
    <property type="molecule type" value="Genomic_DNA"/>
</dbReference>
<comment type="caution">
    <text evidence="2">The sequence shown here is derived from an EMBL/GenBank/DDBJ whole genome shotgun (WGS) entry which is preliminary data.</text>
</comment>
<protein>
    <submittedName>
        <fullName evidence="2">Uncharacterized protein</fullName>
    </submittedName>
</protein>
<dbReference type="InterPro" id="IPR011990">
    <property type="entry name" value="TPR-like_helical_dom_sf"/>
</dbReference>
<evidence type="ECO:0000313" key="2">
    <source>
        <dbReference type="EMBL" id="GAF01683.1"/>
    </source>
</evidence>
<name>W7Y2C2_9BACT</name>
<evidence type="ECO:0000256" key="1">
    <source>
        <dbReference type="PROSITE-ProRule" id="PRU00339"/>
    </source>
</evidence>
<proteinExistence type="predicted"/>
<keyword evidence="1" id="KW-0802">TPR repeat</keyword>
<accession>W7Y2C2</accession>
<sequence length="185" mass="21887">MVVSYNWFTFKFKFKPMYDRFITLIVVLFVFFLPVFPQQDYESMSDFDAMFDDELEQMQQMAIDIVSTETDRADEIAREILSQAKKSQVKYKALGYYILGEAEYYREHYDLALKYYKKAEPYFEMVSDSVRMAANYSNLGLMYLYKANYKKSLLYYEKSYGLEKLMNDTVGMATSLQNMGLIVGH</sequence>
<dbReference type="STRING" id="869213.GCA_000517085_03203"/>
<dbReference type="Proteomes" id="UP000019402">
    <property type="component" value="Unassembled WGS sequence"/>
</dbReference>
<gene>
    <name evidence="2" type="ORF">JCM21142_297</name>
</gene>
<dbReference type="InterPro" id="IPR019734">
    <property type="entry name" value="TPR_rpt"/>
</dbReference>
<feature type="repeat" description="TPR" evidence="1">
    <location>
        <begin position="133"/>
        <end position="166"/>
    </location>
</feature>
<dbReference type="Gene3D" id="1.25.40.10">
    <property type="entry name" value="Tetratricopeptide repeat domain"/>
    <property type="match status" value="1"/>
</dbReference>
<keyword evidence="3" id="KW-1185">Reference proteome</keyword>
<dbReference type="PROSITE" id="PS50005">
    <property type="entry name" value="TPR"/>
    <property type="match status" value="1"/>
</dbReference>
<evidence type="ECO:0000313" key="3">
    <source>
        <dbReference type="Proteomes" id="UP000019402"/>
    </source>
</evidence>